<dbReference type="Gene3D" id="1.10.287.70">
    <property type="match status" value="1"/>
</dbReference>
<organism evidence="1 2">
    <name type="scientific">Petrolisthes manimaculis</name>
    <dbReference type="NCBI Taxonomy" id="1843537"/>
    <lineage>
        <taxon>Eukaryota</taxon>
        <taxon>Metazoa</taxon>
        <taxon>Ecdysozoa</taxon>
        <taxon>Arthropoda</taxon>
        <taxon>Crustacea</taxon>
        <taxon>Multicrustacea</taxon>
        <taxon>Malacostraca</taxon>
        <taxon>Eumalacostraca</taxon>
        <taxon>Eucarida</taxon>
        <taxon>Decapoda</taxon>
        <taxon>Pleocyemata</taxon>
        <taxon>Anomura</taxon>
        <taxon>Galatheoidea</taxon>
        <taxon>Porcellanidae</taxon>
        <taxon>Petrolisthes</taxon>
    </lineage>
</organism>
<reference evidence="1" key="1">
    <citation type="submission" date="2023-11" db="EMBL/GenBank/DDBJ databases">
        <title>Genome assemblies of two species of porcelain crab, Petrolisthes cinctipes and Petrolisthes manimaculis (Anomura: Porcellanidae).</title>
        <authorList>
            <person name="Angst P."/>
        </authorList>
    </citation>
    <scope>NUCLEOTIDE SEQUENCE</scope>
    <source>
        <strain evidence="1">PB745_02</strain>
        <tissue evidence="1">Gill</tissue>
    </source>
</reference>
<accession>A0AAE1QEB9</accession>
<comment type="caution">
    <text evidence="1">The sequence shown here is derived from an EMBL/GenBank/DDBJ whole genome shotgun (WGS) entry which is preliminary data.</text>
</comment>
<proteinExistence type="predicted"/>
<protein>
    <submittedName>
        <fullName evidence="1">Uncharacterized protein</fullName>
    </submittedName>
</protein>
<dbReference type="AlphaFoldDB" id="A0AAE1QEB9"/>
<name>A0AAE1QEB9_9EUCA</name>
<dbReference type="Proteomes" id="UP001292094">
    <property type="component" value="Unassembled WGS sequence"/>
</dbReference>
<gene>
    <name evidence="1" type="ORF">Pmani_004237</name>
</gene>
<evidence type="ECO:0000313" key="1">
    <source>
        <dbReference type="EMBL" id="KAK4325081.1"/>
    </source>
</evidence>
<sequence>MGLLQREEKDFCTVAGPSAGRLKVTEYARGYPSDMVTVISLKPTTLPQYLSLVRPFSGQVWMAMVGSVVFSGLMLWTLQKLWAFATGDRDVQLNLALLYSWGALLEQPPPELFIHGFGQVINTWF</sequence>
<evidence type="ECO:0000313" key="2">
    <source>
        <dbReference type="Proteomes" id="UP001292094"/>
    </source>
</evidence>
<keyword evidence="2" id="KW-1185">Reference proteome</keyword>
<dbReference type="EMBL" id="JAWZYT010000298">
    <property type="protein sequence ID" value="KAK4325081.1"/>
    <property type="molecule type" value="Genomic_DNA"/>
</dbReference>